<dbReference type="PANTHER" id="PTHR14725:SF0">
    <property type="entry name" value="RIBOSOME-BINDING FACTOR A, MITOCHONDRIAL-RELATED"/>
    <property type="match status" value="1"/>
</dbReference>
<dbReference type="InterPro" id="IPR023799">
    <property type="entry name" value="RbfA_dom_sf"/>
</dbReference>
<dbReference type="Proteomes" id="UP001159405">
    <property type="component" value="Unassembled WGS sequence"/>
</dbReference>
<dbReference type="SUPFAM" id="SSF89919">
    <property type="entry name" value="Ribosome-binding factor A, RbfA"/>
    <property type="match status" value="1"/>
</dbReference>
<organism evidence="1 2">
    <name type="scientific">Porites lobata</name>
    <dbReference type="NCBI Taxonomy" id="104759"/>
    <lineage>
        <taxon>Eukaryota</taxon>
        <taxon>Metazoa</taxon>
        <taxon>Cnidaria</taxon>
        <taxon>Anthozoa</taxon>
        <taxon>Hexacorallia</taxon>
        <taxon>Scleractinia</taxon>
        <taxon>Fungiina</taxon>
        <taxon>Poritidae</taxon>
        <taxon>Porites</taxon>
    </lineage>
</organism>
<dbReference type="InterPro" id="IPR015946">
    <property type="entry name" value="KH_dom-like_a/b"/>
</dbReference>
<accession>A0ABN8RQP6</accession>
<dbReference type="Pfam" id="PF02033">
    <property type="entry name" value="RBFA"/>
    <property type="match status" value="1"/>
</dbReference>
<dbReference type="Gene3D" id="3.30.300.20">
    <property type="match status" value="1"/>
</dbReference>
<keyword evidence="2" id="KW-1185">Reference proteome</keyword>
<comment type="caution">
    <text evidence="1">The sequence shown here is derived from an EMBL/GenBank/DDBJ whole genome shotgun (WGS) entry which is preliminary data.</text>
</comment>
<dbReference type="InterPro" id="IPR000238">
    <property type="entry name" value="RbfA"/>
</dbReference>
<dbReference type="EMBL" id="CALNXK010000307">
    <property type="protein sequence ID" value="CAH3181816.1"/>
    <property type="molecule type" value="Genomic_DNA"/>
</dbReference>
<evidence type="ECO:0008006" key="3">
    <source>
        <dbReference type="Google" id="ProtNLM"/>
    </source>
</evidence>
<reference evidence="1 2" key="1">
    <citation type="submission" date="2022-05" db="EMBL/GenBank/DDBJ databases">
        <authorList>
            <consortium name="Genoscope - CEA"/>
            <person name="William W."/>
        </authorList>
    </citation>
    <scope>NUCLEOTIDE SEQUENCE [LARGE SCALE GENOMIC DNA]</scope>
</reference>
<proteinExistence type="predicted"/>
<dbReference type="PROSITE" id="PS01319">
    <property type="entry name" value="RBFA"/>
    <property type="match status" value="1"/>
</dbReference>
<gene>
    <name evidence="1" type="ORF">PLOB_00025900</name>
</gene>
<protein>
    <recommendedName>
        <fullName evidence="3">Ribosome-binding factor A</fullName>
    </recommendedName>
</protein>
<dbReference type="PANTHER" id="PTHR14725">
    <property type="entry name" value="RIBOSOME-BINDING FACTOR A, MITOCHONDRIAL-RELATED"/>
    <property type="match status" value="1"/>
</dbReference>
<sequence>MSLRLGFRKLVNVGIHILPSITSKESQFCIIPQSILSTQIARNYSDRFSIAPKKKKIRKTTGNRNKRSLRQSQVFQLDPLRGKDASEILDSGRQQAISGAILWGITDILNGPELDSSLRDWQLEITRVRVTPDLGYATIYWAVSGESKGDVETVQSLLDENTNYIRRLLPAYSSLARFPQLIFTKDNSAEYKAEMEHLLNKAKLNDTGFGGE</sequence>
<evidence type="ECO:0000313" key="2">
    <source>
        <dbReference type="Proteomes" id="UP001159405"/>
    </source>
</evidence>
<dbReference type="InterPro" id="IPR020053">
    <property type="entry name" value="Ribosome-bd_factorA_CS"/>
</dbReference>
<name>A0ABN8RQP6_9CNID</name>
<evidence type="ECO:0000313" key="1">
    <source>
        <dbReference type="EMBL" id="CAH3181816.1"/>
    </source>
</evidence>
<dbReference type="InterPro" id="IPR039212">
    <property type="entry name" value="RBFA_mitochondrial"/>
</dbReference>